<dbReference type="EMBL" id="FP565575">
    <property type="protein sequence ID" value="CBE68961.1"/>
    <property type="molecule type" value="Genomic_DNA"/>
</dbReference>
<dbReference type="HOGENOM" id="CLU_2804455_0_0_0"/>
<dbReference type="Proteomes" id="UP000006898">
    <property type="component" value="Chromosome"/>
</dbReference>
<organism evidence="1 2">
    <name type="scientific">Methylomirabilis oxygeniifera</name>
    <dbReference type="NCBI Taxonomy" id="671143"/>
    <lineage>
        <taxon>Bacteria</taxon>
        <taxon>Candidatus Methylomirabilota</taxon>
        <taxon>Candidatus Methylomirabilia</taxon>
        <taxon>Candidatus Methylomirabilales</taxon>
        <taxon>Candidatus Methylomirabilaceae</taxon>
        <taxon>Candidatus Methylomirabilis</taxon>
    </lineage>
</organism>
<evidence type="ECO:0000313" key="2">
    <source>
        <dbReference type="Proteomes" id="UP000006898"/>
    </source>
</evidence>
<proteinExistence type="predicted"/>
<dbReference type="AlphaFoldDB" id="D5MGT0"/>
<gene>
    <name evidence="1" type="ORF">DAMO_1911</name>
</gene>
<sequence>MVDSRAPRVQLRLLQPTTQKRKIVHGSFYFLRTSVSTDACSLLLQNAPHLRRYRRLALQPPGATPDG</sequence>
<accession>D5MGT0</accession>
<name>D5MGT0_METO1</name>
<dbReference type="KEGG" id="mox:DAMO_1911"/>
<evidence type="ECO:0000313" key="1">
    <source>
        <dbReference type="EMBL" id="CBE68961.1"/>
    </source>
</evidence>
<protein>
    <submittedName>
        <fullName evidence="1">Uncharacterized protein</fullName>
    </submittedName>
</protein>
<reference evidence="1 2" key="1">
    <citation type="journal article" date="2010" name="Nature">
        <title>Nitrite-driven anaerobic methane oxidation by oxygenic bacteria.</title>
        <authorList>
            <person name="Ettwig K.F."/>
            <person name="Butler M.K."/>
            <person name="Le Paslier D."/>
            <person name="Pelletier E."/>
            <person name="Mangenot S."/>
            <person name="Kuypers M.M.M."/>
            <person name="Schreiber F."/>
            <person name="Dutilh B.E."/>
            <person name="Zedelius J."/>
            <person name="de Beer D."/>
            <person name="Gloerich J."/>
            <person name="Wessels H.J.C.T."/>
            <person name="van Allen T."/>
            <person name="Luesken F."/>
            <person name="Wu M."/>
            <person name="van de Pas-Schoonen K.T."/>
            <person name="Op den Camp H.J.M."/>
            <person name="Janssen-Megens E.M."/>
            <person name="Francoijs K-J."/>
            <person name="Stunnenberg H."/>
            <person name="Weissenbach J."/>
            <person name="Jetten M.S.M."/>
            <person name="Strous M."/>
        </authorList>
    </citation>
    <scope>NUCLEOTIDE SEQUENCE [LARGE SCALE GENOMIC DNA]</scope>
</reference>